<evidence type="ECO:0000256" key="1">
    <source>
        <dbReference type="SAM" id="SignalP"/>
    </source>
</evidence>
<evidence type="ECO:0000313" key="2">
    <source>
        <dbReference type="EMBL" id="EHM53334.1"/>
    </source>
</evidence>
<dbReference type="AlphaFoldDB" id="G9ZG94"/>
<evidence type="ECO:0000313" key="3">
    <source>
        <dbReference type="Proteomes" id="UP000004750"/>
    </source>
</evidence>
<dbReference type="RefSeq" id="WP_006985798.1">
    <property type="nucleotide sequence ID" value="NZ_JH417935.1"/>
</dbReference>
<organism evidence="2 3">
    <name type="scientific">Cardiobacterium valvarum F0432</name>
    <dbReference type="NCBI Taxonomy" id="797473"/>
    <lineage>
        <taxon>Bacteria</taxon>
        <taxon>Pseudomonadati</taxon>
        <taxon>Pseudomonadota</taxon>
        <taxon>Gammaproteobacteria</taxon>
        <taxon>Cardiobacteriales</taxon>
        <taxon>Cardiobacteriaceae</taxon>
        <taxon>Cardiobacterium</taxon>
    </lineage>
</organism>
<dbReference type="EMBL" id="AGCM01000104">
    <property type="protein sequence ID" value="EHM53334.1"/>
    <property type="molecule type" value="Genomic_DNA"/>
</dbReference>
<dbReference type="PATRIC" id="fig|797473.3.peg.1458"/>
<sequence>MQRFIFSPLCCLIPAALSLSLAVSVAAKEAVLSEKPIPVRMPVGQELIIKFPQPVTHVRTLNETTAATISQMLTPDGVLYVTPQQVFPKTRMVAEMVDGRMVMLDVEAADSGPFDSEVSIVERATAAAAVRPAAAPAATPSGSAAVVEATAQDVAVAKNPYKPDFLADGEAKTLNVAMGDYGGAPSREVGNDYHHMVRYGFRHYVGPARLIGDDLGKPMKVGKSDIAKRLLRMNDGRLSVKPLRQWQIGDNYLTVLLVNNLSTTAVEFDPRAMRGRWMFAAALYPMIEPRGSRLDQTLWALISSVPFDKAVE</sequence>
<comment type="caution">
    <text evidence="2">The sequence shown here is derived from an EMBL/GenBank/DDBJ whole genome shotgun (WGS) entry which is preliminary data.</text>
</comment>
<keyword evidence="1" id="KW-0732">Signal</keyword>
<proteinExistence type="predicted"/>
<feature type="chain" id="PRO_5003529333" evidence="1">
    <location>
        <begin position="28"/>
        <end position="312"/>
    </location>
</feature>
<gene>
    <name evidence="2" type="ORF">HMPREF9080_01798</name>
</gene>
<accession>G9ZG94</accession>
<dbReference type="Proteomes" id="UP000004750">
    <property type="component" value="Unassembled WGS sequence"/>
</dbReference>
<dbReference type="HOGENOM" id="CLU_1010797_0_0_6"/>
<dbReference type="InterPro" id="IPR021844">
    <property type="entry name" value="Integr_conj_element_PFL4704"/>
</dbReference>
<reference evidence="2 3" key="1">
    <citation type="submission" date="2011-08" db="EMBL/GenBank/DDBJ databases">
        <authorList>
            <person name="Weinstock G."/>
            <person name="Sodergren E."/>
            <person name="Clifton S."/>
            <person name="Fulton L."/>
            <person name="Fulton B."/>
            <person name="Courtney L."/>
            <person name="Fronick C."/>
            <person name="Harrison M."/>
            <person name="Strong C."/>
            <person name="Farmer C."/>
            <person name="Delahaunty K."/>
            <person name="Markovic C."/>
            <person name="Hall O."/>
            <person name="Minx P."/>
            <person name="Tomlinson C."/>
            <person name="Mitreva M."/>
            <person name="Hou S."/>
            <person name="Chen J."/>
            <person name="Wollam A."/>
            <person name="Pepin K.H."/>
            <person name="Johnson M."/>
            <person name="Bhonagiri V."/>
            <person name="Zhang X."/>
            <person name="Suruliraj S."/>
            <person name="Warren W."/>
            <person name="Chinwalla A."/>
            <person name="Mardis E.R."/>
            <person name="Wilson R.K."/>
        </authorList>
    </citation>
    <scope>NUCLEOTIDE SEQUENCE [LARGE SCALE GENOMIC DNA]</scope>
    <source>
        <strain evidence="2 3">F0432</strain>
    </source>
</reference>
<dbReference type="STRING" id="797473.HMPREF9080_01798"/>
<feature type="signal peptide" evidence="1">
    <location>
        <begin position="1"/>
        <end position="27"/>
    </location>
</feature>
<protein>
    <submittedName>
        <fullName evidence="2">Integrating conjugative element protein, PFL_4704 family</fullName>
    </submittedName>
</protein>
<dbReference type="Pfam" id="PF11920">
    <property type="entry name" value="DUF3438"/>
    <property type="match status" value="1"/>
</dbReference>
<name>G9ZG94_9GAMM</name>